<evidence type="ECO:0000313" key="1">
    <source>
        <dbReference type="EMBL" id="SFZ95264.1"/>
    </source>
</evidence>
<name>A0A1K2ISV0_9FLAO</name>
<organism evidence="1 2">
    <name type="scientific">Chryseobacterium limigenitum</name>
    <dbReference type="NCBI Taxonomy" id="1612149"/>
    <lineage>
        <taxon>Bacteria</taxon>
        <taxon>Pseudomonadati</taxon>
        <taxon>Bacteroidota</taxon>
        <taxon>Flavobacteriia</taxon>
        <taxon>Flavobacteriales</taxon>
        <taxon>Weeksellaceae</taxon>
        <taxon>Chryseobacterium group</taxon>
        <taxon>Chryseobacterium</taxon>
    </lineage>
</organism>
<dbReference type="Proteomes" id="UP000182034">
    <property type="component" value="Unassembled WGS sequence"/>
</dbReference>
<evidence type="ECO:0008006" key="3">
    <source>
        <dbReference type="Google" id="ProtNLM"/>
    </source>
</evidence>
<evidence type="ECO:0000313" key="2">
    <source>
        <dbReference type="Proteomes" id="UP000182034"/>
    </source>
</evidence>
<dbReference type="EMBL" id="FPKW01000009">
    <property type="protein sequence ID" value="SFZ95264.1"/>
    <property type="molecule type" value="Genomic_DNA"/>
</dbReference>
<reference evidence="2" key="1">
    <citation type="submission" date="2016-10" db="EMBL/GenBank/DDBJ databases">
        <authorList>
            <person name="Varghese N."/>
            <person name="Submissions S."/>
        </authorList>
    </citation>
    <scope>NUCLEOTIDE SEQUENCE [LARGE SCALE GENOMIC DNA]</scope>
    <source>
        <strain evidence="2">SUR2</strain>
    </source>
</reference>
<sequence length="76" mass="8938">MDIVIIFFNFERNKINGMAKGKICPYCGHYMYAREEIYISGGTWVIYHCINQKCKRIKEEFEESGPPVKKDDGKQK</sequence>
<proteinExistence type="predicted"/>
<keyword evidence="2" id="KW-1185">Reference proteome</keyword>
<dbReference type="RefSeq" id="WP_072410448.1">
    <property type="nucleotide sequence ID" value="NZ_FPKW01000009.1"/>
</dbReference>
<accession>A0A1K2ISV0</accession>
<dbReference type="AlphaFoldDB" id="A0A1K2ISV0"/>
<gene>
    <name evidence="1" type="ORF">SAMN05216324_10928</name>
</gene>
<protein>
    <recommendedName>
        <fullName evidence="3">Ogr/Delta-like zinc finger</fullName>
    </recommendedName>
</protein>
<dbReference type="OrthoDB" id="1495769at2"/>